<evidence type="ECO:0000256" key="1">
    <source>
        <dbReference type="ARBA" id="ARBA00004604"/>
    </source>
</evidence>
<keyword evidence="2" id="KW-0539">Nucleus</keyword>
<evidence type="ECO:0000256" key="3">
    <source>
        <dbReference type="SAM" id="MobiDB-lite"/>
    </source>
</evidence>
<evidence type="ECO:0000256" key="2">
    <source>
        <dbReference type="ARBA" id="ARBA00023242"/>
    </source>
</evidence>
<feature type="region of interest" description="Disordered" evidence="3">
    <location>
        <begin position="9"/>
        <end position="118"/>
    </location>
</feature>
<feature type="compositionally biased region" description="Polar residues" evidence="3">
    <location>
        <begin position="13"/>
        <end position="22"/>
    </location>
</feature>
<accession>A0A2M4CRC4</accession>
<dbReference type="PANTHER" id="PTHR21686">
    <property type="entry name" value="DEOXYNUCLEOTIDYLTRANSFERASE TERMINAL-INTERACTING PROTEIN 2"/>
    <property type="match status" value="1"/>
</dbReference>
<feature type="compositionally biased region" description="Acidic residues" evidence="3">
    <location>
        <begin position="55"/>
        <end position="64"/>
    </location>
</feature>
<sequence>MDFFVVDTVGGASVSTSKSNPTIKLPGRKSITFESTTRNQNAATSASTASTAKPEEEESDDDDFGGLPPPGQSIAEALNDNDEPVAVPRNSGRRSLVPSSFVEDARPSTSRTGSKNRRLTAANELNKTDVAKELRSSILTPAIEKRENLARFTMSNETLQHLNRLERQKTKGKNWFNLPAPEMTPELKNQMELIQMRTVLDPKKYYQRAEKKRKLPKYFQIGTVLESPLEHYNERGVKKQKSQSLVDELLADAEFQKFNKRKYAEALELRKKKAYHKAVMKMKKLKKKK</sequence>
<name>A0A2M4CRC4_ANODA</name>
<feature type="compositionally biased region" description="Polar residues" evidence="3">
    <location>
        <begin position="32"/>
        <end position="41"/>
    </location>
</feature>
<evidence type="ECO:0000259" key="4">
    <source>
        <dbReference type="Pfam" id="PF08698"/>
    </source>
</evidence>
<dbReference type="GO" id="GO:0006396">
    <property type="term" value="P:RNA processing"/>
    <property type="evidence" value="ECO:0007669"/>
    <property type="project" value="TreeGrafter"/>
</dbReference>
<feature type="compositionally biased region" description="Low complexity" evidence="3">
    <location>
        <begin position="42"/>
        <end position="52"/>
    </location>
</feature>
<dbReference type="VEuPathDB" id="VectorBase:ADAR2_007394"/>
<dbReference type="InterPro" id="IPR014810">
    <property type="entry name" value="Fcf2_C"/>
</dbReference>
<dbReference type="InterPro" id="IPR039883">
    <property type="entry name" value="Fcf2/DNTTIP2"/>
</dbReference>
<reference evidence="5" key="1">
    <citation type="submission" date="2018-01" db="EMBL/GenBank/DDBJ databases">
        <title>An insight into the sialome of Amazonian anophelines.</title>
        <authorList>
            <person name="Ribeiro J.M."/>
            <person name="Scarpassa V."/>
            <person name="Calvo E."/>
        </authorList>
    </citation>
    <scope>NUCLEOTIDE SEQUENCE</scope>
</reference>
<feature type="domain" description="Fcf2 pre-rRNA processing C-terminal" evidence="4">
    <location>
        <begin position="168"/>
        <end position="262"/>
    </location>
</feature>
<organism evidence="5">
    <name type="scientific">Anopheles darlingi</name>
    <name type="common">Mosquito</name>
    <dbReference type="NCBI Taxonomy" id="43151"/>
    <lineage>
        <taxon>Eukaryota</taxon>
        <taxon>Metazoa</taxon>
        <taxon>Ecdysozoa</taxon>
        <taxon>Arthropoda</taxon>
        <taxon>Hexapoda</taxon>
        <taxon>Insecta</taxon>
        <taxon>Pterygota</taxon>
        <taxon>Neoptera</taxon>
        <taxon>Endopterygota</taxon>
        <taxon>Diptera</taxon>
        <taxon>Nematocera</taxon>
        <taxon>Culicoidea</taxon>
        <taxon>Culicidae</taxon>
        <taxon>Anophelinae</taxon>
        <taxon>Anopheles</taxon>
    </lineage>
</organism>
<proteinExistence type="predicted"/>
<dbReference type="AlphaFoldDB" id="A0A2M4CRC4"/>
<comment type="subcellular location">
    <subcellularLocation>
        <location evidence="1">Nucleus</location>
        <location evidence="1">Nucleolus</location>
    </subcellularLocation>
</comment>
<dbReference type="GO" id="GO:0005730">
    <property type="term" value="C:nucleolus"/>
    <property type="evidence" value="ECO:0007669"/>
    <property type="project" value="UniProtKB-SubCell"/>
</dbReference>
<dbReference type="Pfam" id="PF08698">
    <property type="entry name" value="Fcf2"/>
    <property type="match status" value="1"/>
</dbReference>
<evidence type="ECO:0000313" key="5">
    <source>
        <dbReference type="EMBL" id="MBW67882.1"/>
    </source>
</evidence>
<protein>
    <submittedName>
        <fullName evidence="5">Putative fcf2 pre-rrna processing</fullName>
    </submittedName>
</protein>
<dbReference type="GO" id="GO:0003723">
    <property type="term" value="F:RNA binding"/>
    <property type="evidence" value="ECO:0007669"/>
    <property type="project" value="TreeGrafter"/>
</dbReference>
<dbReference type="EMBL" id="GGFL01003704">
    <property type="protein sequence ID" value="MBW67882.1"/>
    <property type="molecule type" value="Transcribed_RNA"/>
</dbReference>
<dbReference type="PANTHER" id="PTHR21686:SF12">
    <property type="entry name" value="DEOXYNUCLEOTIDYLTRANSFERASE TERMINAL-INTERACTING PROTEIN 2"/>
    <property type="match status" value="1"/>
</dbReference>